<dbReference type="SUPFAM" id="SSF55469">
    <property type="entry name" value="FMN-dependent nitroreductase-like"/>
    <property type="match status" value="2"/>
</dbReference>
<dbReference type="PANTHER" id="PTHR23026">
    <property type="entry name" value="NADPH NITROREDUCTASE"/>
    <property type="match status" value="1"/>
</dbReference>
<dbReference type="InterPro" id="IPR029479">
    <property type="entry name" value="Nitroreductase"/>
</dbReference>
<sequence>MSTPPWPDAATLTAAIEDACRAPSVHNTQPWTWLVGHRSLHLMADRSRWMRATDAEGRDLVISCGAALHHLRISLAARGWSAEDIQTSDDPDHLAALALRPAARTSSRQALAIGTRRTDRRRYSGRKVPGDVLGELAAAAATTGVLAVAVDQDSRLAVAVALLAGAARQEPDADVRRELAFWSGRAAGGVDGVPAASAPPDAPHHGGIAMRAFPGGELPDPPTGAREPDAGELLVIATPDDGTTARLRAGEAAAAVLLTAEALGLAACPLSQGTEVEPVRAVLRRLLGSGEPQLVIRVGYAPDGAPPLPPTPRRRADEVCHALPGATPAGIR</sequence>
<dbReference type="Proteomes" id="UP001596157">
    <property type="component" value="Unassembled WGS sequence"/>
</dbReference>
<dbReference type="PANTHER" id="PTHR23026:SF123">
    <property type="entry name" value="NAD(P)H NITROREDUCTASE RV3131-RELATED"/>
    <property type="match status" value="1"/>
</dbReference>
<dbReference type="RefSeq" id="WP_378244959.1">
    <property type="nucleotide sequence ID" value="NZ_JBHSKF010000002.1"/>
</dbReference>
<dbReference type="NCBIfam" id="NF047509">
    <property type="entry name" value="Rv3131_FMN_oxido"/>
    <property type="match status" value="1"/>
</dbReference>
<dbReference type="InterPro" id="IPR050627">
    <property type="entry name" value="Nitroreductase/BluB"/>
</dbReference>
<protein>
    <submittedName>
        <fullName evidence="2">Acg family FMN-binding oxidoreductase</fullName>
    </submittedName>
</protein>
<evidence type="ECO:0000313" key="3">
    <source>
        <dbReference type="Proteomes" id="UP001596157"/>
    </source>
</evidence>
<proteinExistence type="predicted"/>
<dbReference type="EMBL" id="JBHSKF010000002">
    <property type="protein sequence ID" value="MFC5286744.1"/>
    <property type="molecule type" value="Genomic_DNA"/>
</dbReference>
<evidence type="ECO:0000259" key="1">
    <source>
        <dbReference type="Pfam" id="PF00881"/>
    </source>
</evidence>
<keyword evidence="3" id="KW-1185">Reference proteome</keyword>
<feature type="domain" description="Nitroreductase" evidence="1">
    <location>
        <begin position="232"/>
        <end position="300"/>
    </location>
</feature>
<name>A0ABW0ELC6_9PSEU</name>
<accession>A0ABW0ELC6</accession>
<organism evidence="2 3">
    <name type="scientific">Actinokineospora guangxiensis</name>
    <dbReference type="NCBI Taxonomy" id="1490288"/>
    <lineage>
        <taxon>Bacteria</taxon>
        <taxon>Bacillati</taxon>
        <taxon>Actinomycetota</taxon>
        <taxon>Actinomycetes</taxon>
        <taxon>Pseudonocardiales</taxon>
        <taxon>Pseudonocardiaceae</taxon>
        <taxon>Actinokineospora</taxon>
    </lineage>
</organism>
<dbReference type="Pfam" id="PF00881">
    <property type="entry name" value="Nitroreductase"/>
    <property type="match status" value="1"/>
</dbReference>
<comment type="caution">
    <text evidence="2">The sequence shown here is derived from an EMBL/GenBank/DDBJ whole genome shotgun (WGS) entry which is preliminary data.</text>
</comment>
<evidence type="ECO:0000313" key="2">
    <source>
        <dbReference type="EMBL" id="MFC5286744.1"/>
    </source>
</evidence>
<gene>
    <name evidence="2" type="ORF">ACFPM7_06745</name>
</gene>
<dbReference type="Gene3D" id="3.40.109.10">
    <property type="entry name" value="NADH Oxidase"/>
    <property type="match status" value="1"/>
</dbReference>
<dbReference type="InterPro" id="IPR000415">
    <property type="entry name" value="Nitroreductase-like"/>
</dbReference>
<reference evidence="3" key="1">
    <citation type="journal article" date="2019" name="Int. J. Syst. Evol. Microbiol.">
        <title>The Global Catalogue of Microorganisms (GCM) 10K type strain sequencing project: providing services to taxonomists for standard genome sequencing and annotation.</title>
        <authorList>
            <consortium name="The Broad Institute Genomics Platform"/>
            <consortium name="The Broad Institute Genome Sequencing Center for Infectious Disease"/>
            <person name="Wu L."/>
            <person name="Ma J."/>
        </authorList>
    </citation>
    <scope>NUCLEOTIDE SEQUENCE [LARGE SCALE GENOMIC DNA]</scope>
    <source>
        <strain evidence="3">CCUG 59778</strain>
    </source>
</reference>